<dbReference type="PROSITE" id="PS00253">
    <property type="entry name" value="INTERLEUKIN_1"/>
    <property type="match status" value="1"/>
</dbReference>
<dbReference type="OrthoDB" id="9449069at2759"/>
<dbReference type="GO" id="GO:0033092">
    <property type="term" value="P:positive regulation of immature T cell proliferation in thymus"/>
    <property type="evidence" value="ECO:0007669"/>
    <property type="project" value="TreeGrafter"/>
</dbReference>
<dbReference type="PANTHER" id="PTHR10078">
    <property type="entry name" value="INTERLEUKIN-1 FAMILY MEMBER"/>
    <property type="match status" value="1"/>
</dbReference>
<evidence type="ECO:0000256" key="11">
    <source>
        <dbReference type="RuleBase" id="RU003753"/>
    </source>
</evidence>
<evidence type="ECO:0000313" key="14">
    <source>
        <dbReference type="Ensembl" id="ENSSHAP00000010316.1"/>
    </source>
</evidence>
<proteinExistence type="inferred from homology"/>
<dbReference type="PANTHER" id="PTHR10078:SF30">
    <property type="entry name" value="INTERLEUKIN-1 BETA"/>
    <property type="match status" value="1"/>
</dbReference>
<dbReference type="GO" id="GO:0005615">
    <property type="term" value="C:extracellular space"/>
    <property type="evidence" value="ECO:0007669"/>
    <property type="project" value="UniProtKB-KW"/>
</dbReference>
<evidence type="ECO:0000256" key="12">
    <source>
        <dbReference type="RuleBase" id="RU364119"/>
    </source>
</evidence>
<keyword evidence="5 11" id="KW-0202">Cytokine</keyword>
<keyword evidence="15" id="KW-1185">Reference proteome</keyword>
<keyword evidence="7 11" id="KW-0666">Pyrogen</keyword>
<evidence type="ECO:0000256" key="1">
    <source>
        <dbReference type="ARBA" id="ARBA00004371"/>
    </source>
</evidence>
<dbReference type="InParanoid" id="G3W4G1"/>
<keyword evidence="8 11" id="KW-0395">Inflammatory response</keyword>
<evidence type="ECO:0000256" key="6">
    <source>
        <dbReference type="ARBA" id="ARBA00022525"/>
    </source>
</evidence>
<feature type="domain" description="Interleukin-1 propeptide" evidence="13">
    <location>
        <begin position="1"/>
        <end position="105"/>
    </location>
</feature>
<comment type="subunit">
    <text evidence="12">Monomer. Interacts with MEFV.</text>
</comment>
<dbReference type="OMA" id="QKCLVMS"/>
<dbReference type="InterPro" id="IPR008996">
    <property type="entry name" value="IL1/FGF"/>
</dbReference>
<comment type="function">
    <text evidence="12">Potent pro-inflammatory cytokine. Initially discovered as the major endogenous pyrogen, induces prostaglandin synthesis, neutrophil influx and activation, T-cell activation and cytokine production, B-cell activation and antibody production, and fibroblast proliferation and collagen production. Promotes Th17 differentiation of T-cells. Synergizes with IL12/interleukin-12 to induce IFNG synthesis from T-helper 1 (Th1) cells. Plays a role in angiogenesis by inducing VEGF production synergistically with TNF and IL6. Involved in transduction of inflammation downstream of pyroptosis: its mature form is specifically released in the extracellular milieu by passing through the gasdermin-D (GSDMD) pore.</text>
</comment>
<dbReference type="GO" id="GO:0001660">
    <property type="term" value="P:fever generation"/>
    <property type="evidence" value="ECO:0007669"/>
    <property type="project" value="UniProtKB-UniRule"/>
</dbReference>
<evidence type="ECO:0000256" key="4">
    <source>
        <dbReference type="ARBA" id="ARBA00022490"/>
    </source>
</evidence>
<dbReference type="HOGENOM" id="CLU_083639_0_0_1"/>
<dbReference type="FunCoup" id="G3W4G1">
    <property type="interactions" value="875"/>
</dbReference>
<dbReference type="GO" id="GO:0071222">
    <property type="term" value="P:cellular response to lipopolysaccharide"/>
    <property type="evidence" value="ECO:0007669"/>
    <property type="project" value="TreeGrafter"/>
</dbReference>
<dbReference type="Gene3D" id="2.80.10.50">
    <property type="match status" value="1"/>
</dbReference>
<dbReference type="SUPFAM" id="SSF50353">
    <property type="entry name" value="Cytokine"/>
    <property type="match status" value="1"/>
</dbReference>
<dbReference type="InterPro" id="IPR020877">
    <property type="entry name" value="IL-1_CS"/>
</dbReference>
<dbReference type="eggNOG" id="ENOG502S3E9">
    <property type="taxonomic scope" value="Eukaryota"/>
</dbReference>
<evidence type="ECO:0000256" key="10">
    <source>
        <dbReference type="ARBA" id="ARBA00023246"/>
    </source>
</evidence>
<dbReference type="Proteomes" id="UP000007648">
    <property type="component" value="Unassembled WGS sequence"/>
</dbReference>
<dbReference type="GO" id="GO:0005764">
    <property type="term" value="C:lysosome"/>
    <property type="evidence" value="ECO:0007669"/>
    <property type="project" value="UniProtKB-SubCell"/>
</dbReference>
<evidence type="ECO:0000256" key="9">
    <source>
        <dbReference type="ARBA" id="ARBA00023228"/>
    </source>
</evidence>
<comment type="subcellular location">
    <subcellularLocation>
        <location evidence="12">Cytoplasm</location>
        <location evidence="12">Cytosol</location>
    </subcellularLocation>
    <subcellularLocation>
        <location evidence="12">Secreted</location>
    </subcellularLocation>
    <subcellularLocation>
        <location evidence="1 12">Lysosome</location>
    </subcellularLocation>
    <subcellularLocation>
        <location evidence="2 12">Secreted</location>
        <location evidence="2 12">Extracellular exosome</location>
    </subcellularLocation>
    <text evidence="12">The precursor is cytosolic. In response to inflammasome-activating signals, such as ATP for NLRP3 inflammasome or bacterial flagellin for NLRC4 inflammasome, cleaved and secreted. Mature form is secreted and released in the extracellular milieu by passing through the gasdermin-D (GSDMD) pore. In contrast, the precursor form is not released, due to the presence of an acidic region that is proteolytically removed by CASP1 during maturation. The secretion is dependent on protein unfolding and facilitated by the cargo receptor TMED10.</text>
</comment>
<dbReference type="GO" id="GO:0019221">
    <property type="term" value="P:cytokine-mediated signaling pathway"/>
    <property type="evidence" value="ECO:0007669"/>
    <property type="project" value="TreeGrafter"/>
</dbReference>
<evidence type="ECO:0000256" key="2">
    <source>
        <dbReference type="ARBA" id="ARBA00004550"/>
    </source>
</evidence>
<dbReference type="InterPro" id="IPR003502">
    <property type="entry name" value="IL-1_propep"/>
</dbReference>
<dbReference type="GO" id="GO:0010628">
    <property type="term" value="P:positive regulation of gene expression"/>
    <property type="evidence" value="ECO:0007669"/>
    <property type="project" value="TreeGrafter"/>
</dbReference>
<dbReference type="GO" id="GO:0005149">
    <property type="term" value="F:interleukin-1 receptor binding"/>
    <property type="evidence" value="ECO:0007669"/>
    <property type="project" value="UniProtKB-UniRule"/>
</dbReference>
<dbReference type="PRINTS" id="PR01357">
    <property type="entry name" value="INTRLEUKN1AB"/>
</dbReference>
<dbReference type="CDD" id="cd23296">
    <property type="entry name" value="beta-trefoil_IL1B"/>
    <property type="match status" value="1"/>
</dbReference>
<accession>G3W4G1</accession>
<dbReference type="FunFam" id="2.80.10.50:FF:000027">
    <property type="entry name" value="Interleukin-1 beta"/>
    <property type="match status" value="1"/>
</dbReference>
<keyword evidence="6 11" id="KW-0964">Secreted</keyword>
<protein>
    <recommendedName>
        <fullName evidence="11 12">Multifunctional fusion protein</fullName>
    </recommendedName>
    <domain>
        <recommendedName>
            <fullName evidence="11">Interleukin-1</fullName>
        </recommendedName>
    </domain>
    <domain>
        <recommendedName>
            <fullName evidence="12">Interleukin-1 beta</fullName>
        </recommendedName>
    </domain>
</protein>
<dbReference type="AlphaFoldDB" id="G3W4G1"/>
<sequence length="273" mass="31828">MAMVPEITCEEMDFYRDNEHQFYESDGPNQKKGNLQCLDLCPKESLLVEDDIQLKFTAQPHQFYRTVVVVVAIEKMKHLNKICSQFFQDNDLMNIFTTIFQEEPIVIENCDMYESDFPFPFAFSRDYTIQDINQKCLTLSNASELQALHLNGQNISQQVIFSMKYFLGEIGSQKTHVVLCIKKNNFYLSCVKRNGKPILQLEQVANFPSNNPDRRFIFNKTEINHKTEFESVEYPNWFISTSQMDEQPVFLGNIRGGEDITNFILEDLSEMNS</sequence>
<reference evidence="14 15" key="1">
    <citation type="journal article" date="2011" name="Proc. Natl. Acad. Sci. U.S.A.">
        <title>Genetic diversity and population structure of the endangered marsupial Sarcophilus harrisii (Tasmanian devil).</title>
        <authorList>
            <person name="Miller W."/>
            <person name="Hayes V.M."/>
            <person name="Ratan A."/>
            <person name="Petersen D.C."/>
            <person name="Wittekindt N.E."/>
            <person name="Miller J."/>
            <person name="Walenz B."/>
            <person name="Knight J."/>
            <person name="Qi J."/>
            <person name="Zhao F."/>
            <person name="Wang Q."/>
            <person name="Bedoya-Reina O.C."/>
            <person name="Katiyar N."/>
            <person name="Tomsho L.P."/>
            <person name="Kasson L.M."/>
            <person name="Hardie R.A."/>
            <person name="Woodbridge P."/>
            <person name="Tindall E.A."/>
            <person name="Bertelsen M.F."/>
            <person name="Dixon D."/>
            <person name="Pyecroft S."/>
            <person name="Helgen K.M."/>
            <person name="Lesk A.M."/>
            <person name="Pringle T.H."/>
            <person name="Patterson N."/>
            <person name="Zhang Y."/>
            <person name="Kreiss A."/>
            <person name="Woods G.M."/>
            <person name="Jones M.E."/>
            <person name="Schuster S.C."/>
        </authorList>
    </citation>
    <scope>NUCLEOTIDE SEQUENCE [LARGE SCALE GENOMIC DNA]</scope>
</reference>
<evidence type="ECO:0000256" key="8">
    <source>
        <dbReference type="ARBA" id="ARBA00023198"/>
    </source>
</evidence>
<organism evidence="14 15">
    <name type="scientific">Sarcophilus harrisii</name>
    <name type="common">Tasmanian devil</name>
    <name type="synonym">Sarcophilus laniarius</name>
    <dbReference type="NCBI Taxonomy" id="9305"/>
    <lineage>
        <taxon>Eukaryota</taxon>
        <taxon>Metazoa</taxon>
        <taxon>Chordata</taxon>
        <taxon>Craniata</taxon>
        <taxon>Vertebrata</taxon>
        <taxon>Euteleostomi</taxon>
        <taxon>Mammalia</taxon>
        <taxon>Metatheria</taxon>
        <taxon>Dasyuromorphia</taxon>
        <taxon>Dasyuridae</taxon>
        <taxon>Sarcophilus</taxon>
    </lineage>
</organism>
<dbReference type="GeneTree" id="ENSGT00950000182943"/>
<dbReference type="GeneID" id="100922350"/>
<dbReference type="Pfam" id="PF00340">
    <property type="entry name" value="IL1"/>
    <property type="match status" value="1"/>
</dbReference>
<dbReference type="GO" id="GO:0051781">
    <property type="term" value="P:positive regulation of cell division"/>
    <property type="evidence" value="ECO:0007669"/>
    <property type="project" value="UniProtKB-KW"/>
</dbReference>
<gene>
    <name evidence="12 14" type="primary">IL1B</name>
</gene>
<keyword evidence="9 12" id="KW-0458">Lysosome</keyword>
<dbReference type="PRINTS" id="PR00264">
    <property type="entry name" value="INTERLEUKIN1"/>
</dbReference>
<dbReference type="STRING" id="9305.ENSSHAP00000010316"/>
<keyword evidence="10 11" id="KW-0497">Mitogen</keyword>
<dbReference type="InterPro" id="IPR000975">
    <property type="entry name" value="IL-1_fam"/>
</dbReference>
<comment type="similarity">
    <text evidence="3 11">Belongs to the IL-1 family.</text>
</comment>
<keyword evidence="4 12" id="KW-0963">Cytoplasm</keyword>
<dbReference type="GO" id="GO:0005829">
    <property type="term" value="C:cytosol"/>
    <property type="evidence" value="ECO:0007669"/>
    <property type="project" value="UniProtKB-SubCell"/>
</dbReference>
<evidence type="ECO:0000256" key="5">
    <source>
        <dbReference type="ARBA" id="ARBA00022514"/>
    </source>
</evidence>
<dbReference type="PRINTS" id="PR01359">
    <property type="entry name" value="INTRLEUKIN1B"/>
</dbReference>
<dbReference type="RefSeq" id="XP_003758660.1">
    <property type="nucleotide sequence ID" value="XM_003758612.4"/>
</dbReference>
<evidence type="ECO:0000256" key="3">
    <source>
        <dbReference type="ARBA" id="ARBA00010448"/>
    </source>
</evidence>
<dbReference type="CTD" id="3553"/>
<comment type="miscellaneous">
    <text evidence="12">IL1B production occurs in 2 steps, each being controlled by different stimuli. First, inflammatory signals, such as LPS, stimulate the synthesis and promote the accumulation of cytosolic stores of pro-IL1B (priming). Then additional signals are required for inflammasome assembly, leading to CASP1 activation, pro-IL1B processing and eventually secretion of the active cytokine. IL1B processing and secretion are temporarily associated.</text>
</comment>
<evidence type="ECO:0000313" key="15">
    <source>
        <dbReference type="Proteomes" id="UP000007648"/>
    </source>
</evidence>
<dbReference type="GO" id="GO:0006955">
    <property type="term" value="P:immune response"/>
    <property type="evidence" value="ECO:0007669"/>
    <property type="project" value="InterPro"/>
</dbReference>
<evidence type="ECO:0000259" key="13">
    <source>
        <dbReference type="Pfam" id="PF02394"/>
    </source>
</evidence>
<dbReference type="GO" id="GO:0005125">
    <property type="term" value="F:cytokine activity"/>
    <property type="evidence" value="ECO:0007669"/>
    <property type="project" value="UniProtKB-UniRule"/>
</dbReference>
<dbReference type="Ensembl" id="ENSSHAT00000010406.2">
    <property type="protein sequence ID" value="ENSSHAP00000010316.1"/>
    <property type="gene ID" value="ENSSHAG00000008907.2"/>
</dbReference>
<dbReference type="SMART" id="SM00125">
    <property type="entry name" value="IL1"/>
    <property type="match status" value="1"/>
</dbReference>
<evidence type="ECO:0000256" key="7">
    <source>
        <dbReference type="ARBA" id="ARBA00022620"/>
    </source>
</evidence>
<name>G3W4G1_SARHA</name>
<reference evidence="14" key="3">
    <citation type="submission" date="2025-09" db="UniProtKB">
        <authorList>
            <consortium name="Ensembl"/>
        </authorList>
    </citation>
    <scope>IDENTIFICATION</scope>
</reference>
<dbReference type="KEGG" id="shr:100922350"/>
<dbReference type="Pfam" id="PF02394">
    <property type="entry name" value="IL1_propep"/>
    <property type="match status" value="1"/>
</dbReference>
<reference evidence="14" key="2">
    <citation type="submission" date="2025-08" db="UniProtKB">
        <authorList>
            <consortium name="Ensembl"/>
        </authorList>
    </citation>
    <scope>IDENTIFICATION</scope>
</reference>